<dbReference type="GO" id="GO:0005886">
    <property type="term" value="C:plasma membrane"/>
    <property type="evidence" value="ECO:0000318"/>
    <property type="project" value="GO_Central"/>
</dbReference>
<evidence type="ECO:0000259" key="2">
    <source>
        <dbReference type="PROSITE" id="PS50213"/>
    </source>
</evidence>
<dbReference type="FunCoup" id="A9S3B7">
    <property type="interactions" value="1117"/>
</dbReference>
<dbReference type="EMBL" id="ABEU02000001">
    <property type="protein sequence ID" value="PNR61752.1"/>
    <property type="molecule type" value="Genomic_DNA"/>
</dbReference>
<dbReference type="Gene3D" id="2.30.180.10">
    <property type="entry name" value="FAS1 domain"/>
    <property type="match status" value="1"/>
</dbReference>
<dbReference type="Pfam" id="PF02469">
    <property type="entry name" value="Fasciclin"/>
    <property type="match status" value="1"/>
</dbReference>
<dbReference type="PROSITE" id="PS50213">
    <property type="entry name" value="FAS1"/>
    <property type="match status" value="1"/>
</dbReference>
<evidence type="ECO:0000313" key="5">
    <source>
        <dbReference type="Proteomes" id="UP000006727"/>
    </source>
</evidence>
<dbReference type="SMR" id="A9S3B7"/>
<reference evidence="3 5" key="1">
    <citation type="journal article" date="2008" name="Science">
        <title>The Physcomitrella genome reveals evolutionary insights into the conquest of land by plants.</title>
        <authorList>
            <person name="Rensing S."/>
            <person name="Lang D."/>
            <person name="Zimmer A."/>
            <person name="Terry A."/>
            <person name="Salamov A."/>
            <person name="Shapiro H."/>
            <person name="Nishiyama T."/>
            <person name="Perroud P.-F."/>
            <person name="Lindquist E."/>
            <person name="Kamisugi Y."/>
            <person name="Tanahashi T."/>
            <person name="Sakakibara K."/>
            <person name="Fujita T."/>
            <person name="Oishi K."/>
            <person name="Shin-I T."/>
            <person name="Kuroki Y."/>
            <person name="Toyoda A."/>
            <person name="Suzuki Y."/>
            <person name="Hashimoto A."/>
            <person name="Yamaguchi K."/>
            <person name="Sugano A."/>
            <person name="Kohara Y."/>
            <person name="Fujiyama A."/>
            <person name="Anterola A."/>
            <person name="Aoki S."/>
            <person name="Ashton N."/>
            <person name="Barbazuk W.B."/>
            <person name="Barker E."/>
            <person name="Bennetzen J."/>
            <person name="Bezanilla M."/>
            <person name="Blankenship R."/>
            <person name="Cho S.H."/>
            <person name="Dutcher S."/>
            <person name="Estelle M."/>
            <person name="Fawcett J.A."/>
            <person name="Gundlach H."/>
            <person name="Hanada K."/>
            <person name="Heyl A."/>
            <person name="Hicks K.A."/>
            <person name="Hugh J."/>
            <person name="Lohr M."/>
            <person name="Mayer K."/>
            <person name="Melkozernov A."/>
            <person name="Murata T."/>
            <person name="Nelson D."/>
            <person name="Pils B."/>
            <person name="Prigge M."/>
            <person name="Reiss B."/>
            <person name="Renner T."/>
            <person name="Rombauts S."/>
            <person name="Rushton P."/>
            <person name="Sanderfoot A."/>
            <person name="Schween G."/>
            <person name="Shiu S.-H."/>
            <person name="Stueber K."/>
            <person name="Theodoulou F.L."/>
            <person name="Tu H."/>
            <person name="Van de Peer Y."/>
            <person name="Verrier P.J."/>
            <person name="Waters E."/>
            <person name="Wood A."/>
            <person name="Yang L."/>
            <person name="Cove D."/>
            <person name="Cuming A."/>
            <person name="Hasebe M."/>
            <person name="Lucas S."/>
            <person name="Mishler D.B."/>
            <person name="Reski R."/>
            <person name="Grigoriev I."/>
            <person name="Quatrano R.S."/>
            <person name="Boore J.L."/>
        </authorList>
    </citation>
    <scope>NUCLEOTIDE SEQUENCE [LARGE SCALE GENOMIC DNA]</scope>
    <source>
        <strain evidence="4 5">cv. Gransden 2004</strain>
    </source>
</reference>
<dbReference type="Gramene" id="Pp3c1_4130V3.7">
    <property type="protein sequence ID" value="PAC:32970920.CDS.1"/>
    <property type="gene ID" value="Pp3c1_4130"/>
</dbReference>
<dbReference type="EnsemblPlants" id="Pp3c1_4130V3.4">
    <property type="protein sequence ID" value="PAC:32970917.CDS.1"/>
    <property type="gene ID" value="Pp3c1_4130"/>
</dbReference>
<dbReference type="EnsemblPlants" id="Pp3c1_4130V3.2">
    <property type="protein sequence ID" value="PAC:32970915.CDS.1"/>
    <property type="gene ID" value="Pp3c1_4130"/>
</dbReference>
<evidence type="ECO:0000313" key="3">
    <source>
        <dbReference type="EMBL" id="PNR61752.1"/>
    </source>
</evidence>
<dbReference type="RefSeq" id="XP_024368917.1">
    <property type="nucleotide sequence ID" value="XM_024513149.2"/>
</dbReference>
<reference evidence="3 5" key="2">
    <citation type="journal article" date="2018" name="Plant J.">
        <title>The Physcomitrella patens chromosome-scale assembly reveals moss genome structure and evolution.</title>
        <authorList>
            <person name="Lang D."/>
            <person name="Ullrich K.K."/>
            <person name="Murat F."/>
            <person name="Fuchs J."/>
            <person name="Jenkins J."/>
            <person name="Haas F.B."/>
            <person name="Piednoel M."/>
            <person name="Gundlach H."/>
            <person name="Van Bel M."/>
            <person name="Meyberg R."/>
            <person name="Vives C."/>
            <person name="Morata J."/>
            <person name="Symeonidi A."/>
            <person name="Hiss M."/>
            <person name="Muchero W."/>
            <person name="Kamisugi Y."/>
            <person name="Saleh O."/>
            <person name="Blanc G."/>
            <person name="Decker E.L."/>
            <person name="van Gessel N."/>
            <person name="Grimwood J."/>
            <person name="Hayes R.D."/>
            <person name="Graham S.W."/>
            <person name="Gunter L.E."/>
            <person name="McDaniel S.F."/>
            <person name="Hoernstein S.N.W."/>
            <person name="Larsson A."/>
            <person name="Li F.W."/>
            <person name="Perroud P.F."/>
            <person name="Phillips J."/>
            <person name="Ranjan P."/>
            <person name="Rokshar D.S."/>
            <person name="Rothfels C.J."/>
            <person name="Schneider L."/>
            <person name="Shu S."/>
            <person name="Stevenson D.W."/>
            <person name="Thummler F."/>
            <person name="Tillich M."/>
            <person name="Villarreal Aguilar J.C."/>
            <person name="Widiez T."/>
            <person name="Wong G.K."/>
            <person name="Wymore A."/>
            <person name="Zhang Y."/>
            <person name="Zimmer A.D."/>
            <person name="Quatrano R.S."/>
            <person name="Mayer K.F.X."/>
            <person name="Goodstein D."/>
            <person name="Casacuberta J.M."/>
            <person name="Vandepoele K."/>
            <person name="Reski R."/>
            <person name="Cuming A.C."/>
            <person name="Tuskan G.A."/>
            <person name="Maumus F."/>
            <person name="Salse J."/>
            <person name="Schmutz J."/>
            <person name="Rensing S.A."/>
        </authorList>
    </citation>
    <scope>NUCLEOTIDE SEQUENCE [LARGE SCALE GENOMIC DNA]</scope>
    <source>
        <strain evidence="4 5">cv. Gransden 2004</strain>
    </source>
</reference>
<dbReference type="SMART" id="SM00554">
    <property type="entry name" value="FAS1"/>
    <property type="match status" value="1"/>
</dbReference>
<reference evidence="4" key="3">
    <citation type="submission" date="2020-12" db="UniProtKB">
        <authorList>
            <consortium name="EnsemblPlants"/>
        </authorList>
    </citation>
    <scope>IDENTIFICATION</scope>
</reference>
<dbReference type="SUPFAM" id="SSF82153">
    <property type="entry name" value="FAS1 domain"/>
    <property type="match status" value="1"/>
</dbReference>
<dbReference type="PaxDb" id="3218-PP1S45_69V6.2"/>
<dbReference type="Gramene" id="Pp3c1_4130V3.4">
    <property type="protein sequence ID" value="PAC:32970917.CDS.1"/>
    <property type="gene ID" value="Pp3c1_4130"/>
</dbReference>
<dbReference type="RefSeq" id="XP_024368944.1">
    <property type="nucleotide sequence ID" value="XM_024513176.2"/>
</dbReference>
<dbReference type="Gramene" id="Pp3c1_4130V3.1">
    <property type="protein sequence ID" value="PAC:32970914.CDS.1"/>
    <property type="gene ID" value="Pp3c1_4130"/>
</dbReference>
<feature type="region of interest" description="Disordered" evidence="1">
    <location>
        <begin position="217"/>
        <end position="257"/>
    </location>
</feature>
<dbReference type="Gramene" id="Pp3c1_4130V3.5">
    <property type="protein sequence ID" value="PAC:32970918.CDS.1"/>
    <property type="gene ID" value="Pp3c1_4130"/>
</dbReference>
<dbReference type="OMA" id="PKFPPFF"/>
<accession>A9S3B7</accession>
<dbReference type="GeneID" id="112279048"/>
<dbReference type="InterPro" id="IPR036378">
    <property type="entry name" value="FAS1_dom_sf"/>
</dbReference>
<dbReference type="EnsemblPlants" id="Pp3c1_4130V3.3">
    <property type="protein sequence ID" value="PAC:32970916.CDS.1"/>
    <property type="gene ID" value="Pp3c1_4130"/>
</dbReference>
<feature type="domain" description="FAS1" evidence="2">
    <location>
        <begin position="69"/>
        <end position="196"/>
    </location>
</feature>
<sequence>MAGVNLFPSLRGAQLVFNTMVCFTLLLPLALGTVASESLVTAAASKVPAVPVPAPVRAPAPAPKILTLHEKVVTSLRSAGHYGAIAGLLDSLPNNNIIKTGMTLLAPNDNAFSNVLMNSTTYLTTLLTYHGAAKVYSYEGLLNLPVGTKIPSTAANVVIVVTSNSKGAYKLDDSQIVDPDIFVDNTVAVHGIDNVLNTAKYNKGVVAPEAAPAPVDASPIAPARAGPPAPPGSIVNPGGSGGDATDGPSYSPDSTPQLINPNGASVVPKSSLLDVSLIALWLFLIPVLAW</sequence>
<dbReference type="EnsemblPlants" id="Pp3c1_4130V3.8">
    <property type="protein sequence ID" value="PAC:32970921.CDS.1"/>
    <property type="gene ID" value="Pp3c1_4130"/>
</dbReference>
<dbReference type="Gramene" id="Pp3c1_4130V3.3">
    <property type="protein sequence ID" value="PAC:32970916.CDS.1"/>
    <property type="gene ID" value="Pp3c1_4130"/>
</dbReference>
<dbReference type="HOGENOM" id="CLU_1043499_0_0_1"/>
<dbReference type="RefSeq" id="XP_024368887.1">
    <property type="nucleotide sequence ID" value="XM_024513119.2"/>
</dbReference>
<evidence type="ECO:0000313" key="4">
    <source>
        <dbReference type="EnsemblPlants" id="PAC:32970914.CDS.1"/>
    </source>
</evidence>
<dbReference type="PANTHER" id="PTHR33985">
    <property type="entry name" value="OS02G0491300 PROTEIN-RELATED"/>
    <property type="match status" value="1"/>
</dbReference>
<dbReference type="RefSeq" id="XP_024368925.1">
    <property type="nucleotide sequence ID" value="XM_024513157.2"/>
</dbReference>
<dbReference type="EnsemblPlants" id="Pp3c1_4130V3.7">
    <property type="protein sequence ID" value="PAC:32970920.CDS.1"/>
    <property type="gene ID" value="Pp3c1_4130"/>
</dbReference>
<dbReference type="EnsemblPlants" id="Pp3c1_4130V3.5">
    <property type="protein sequence ID" value="PAC:32970918.CDS.1"/>
    <property type="gene ID" value="Pp3c1_4130"/>
</dbReference>
<dbReference type="Gramene" id="Pp3c1_4130V3.9">
    <property type="protein sequence ID" value="PAC:32970922.CDS.1"/>
    <property type="gene ID" value="Pp3c1_4130"/>
</dbReference>
<dbReference type="RefSeq" id="XP_024368933.1">
    <property type="nucleotide sequence ID" value="XM_024513165.2"/>
</dbReference>
<dbReference type="Gramene" id="Pp3c1_4130V3.2">
    <property type="protein sequence ID" value="PAC:32970915.CDS.1"/>
    <property type="gene ID" value="Pp3c1_4130"/>
</dbReference>
<dbReference type="EnsemblPlants" id="Pp3c1_4130V3.1">
    <property type="protein sequence ID" value="PAC:32970914.CDS.1"/>
    <property type="gene ID" value="Pp3c1_4130"/>
</dbReference>
<dbReference type="Proteomes" id="UP000006727">
    <property type="component" value="Chromosome 1"/>
</dbReference>
<protein>
    <recommendedName>
        <fullName evidence="2">FAS1 domain-containing protein</fullName>
    </recommendedName>
</protein>
<gene>
    <name evidence="4" type="primary">LOC112279048</name>
    <name evidence="3" type="ORF">PHYPA_000175</name>
</gene>
<evidence type="ECO:0000256" key="1">
    <source>
        <dbReference type="SAM" id="MobiDB-lite"/>
    </source>
</evidence>
<dbReference type="Gramene" id="Pp3c1_4130V3.6">
    <property type="protein sequence ID" value="PAC:32970919.CDS.1"/>
    <property type="gene ID" value="Pp3c1_4130"/>
</dbReference>
<dbReference type="KEGG" id="ppp:112279048"/>
<dbReference type="OrthoDB" id="2015130at2759"/>
<dbReference type="eggNOG" id="ENOG502S19S">
    <property type="taxonomic scope" value="Eukaryota"/>
</dbReference>
<dbReference type="FunFam" id="2.30.180.10:FF:000046">
    <property type="entry name" value="Fasciclin-like arabinogalactan family protein"/>
    <property type="match status" value="1"/>
</dbReference>
<dbReference type="RefSeq" id="XP_024368906.1">
    <property type="nucleotide sequence ID" value="XM_024513138.2"/>
</dbReference>
<dbReference type="AlphaFoldDB" id="A9S3B7"/>
<dbReference type="EnsemblPlants" id="Pp3c1_4130V3.6">
    <property type="protein sequence ID" value="PAC:32970919.CDS.1"/>
    <property type="gene ID" value="Pp3c1_4130"/>
</dbReference>
<organism evidence="3">
    <name type="scientific">Physcomitrium patens</name>
    <name type="common">Spreading-leaved earth moss</name>
    <name type="synonym">Physcomitrella patens</name>
    <dbReference type="NCBI Taxonomy" id="3218"/>
    <lineage>
        <taxon>Eukaryota</taxon>
        <taxon>Viridiplantae</taxon>
        <taxon>Streptophyta</taxon>
        <taxon>Embryophyta</taxon>
        <taxon>Bryophyta</taxon>
        <taxon>Bryophytina</taxon>
        <taxon>Bryopsida</taxon>
        <taxon>Funariidae</taxon>
        <taxon>Funariales</taxon>
        <taxon>Funariaceae</taxon>
        <taxon>Physcomitrium</taxon>
    </lineage>
</organism>
<dbReference type="EnsemblPlants" id="Pp3c1_4130V3.9">
    <property type="protein sequence ID" value="PAC:32970922.CDS.1"/>
    <property type="gene ID" value="Pp3c1_4130"/>
</dbReference>
<dbReference type="PANTHER" id="PTHR33985:SF29">
    <property type="entry name" value="FAS1 DOMAIN-CONTAINING PROTEIN"/>
    <property type="match status" value="1"/>
</dbReference>
<dbReference type="Gramene" id="Pp3c1_4130V3.8">
    <property type="protein sequence ID" value="PAC:32970921.CDS.1"/>
    <property type="gene ID" value="Pp3c1_4130"/>
</dbReference>
<dbReference type="Gramene" id="Pp3c1_4130V3.10">
    <property type="protein sequence ID" value="PAC:32970923.CDS.1"/>
    <property type="gene ID" value="Pp3c1_4130"/>
</dbReference>
<proteinExistence type="predicted"/>
<name>A9S3B7_PHYPA</name>
<keyword evidence="5" id="KW-1185">Reference proteome</keyword>
<dbReference type="RefSeq" id="XP_024368879.1">
    <property type="nucleotide sequence ID" value="XM_024513111.2"/>
</dbReference>
<dbReference type="InterPro" id="IPR052806">
    <property type="entry name" value="Fasciclin-like_AGP"/>
</dbReference>
<dbReference type="EnsemblPlants" id="Pp3c1_4130V3.10">
    <property type="protein sequence ID" value="PAC:32970923.CDS.1"/>
    <property type="gene ID" value="Pp3c1_4130"/>
</dbReference>
<dbReference type="InterPro" id="IPR000782">
    <property type="entry name" value="FAS1_domain"/>
</dbReference>